<dbReference type="Gene3D" id="3.40.50.720">
    <property type="entry name" value="NAD(P)-binding Rossmann-like Domain"/>
    <property type="match status" value="1"/>
</dbReference>
<dbReference type="OrthoDB" id="20590at2"/>
<evidence type="ECO:0000313" key="4">
    <source>
        <dbReference type="Proteomes" id="UP000324285"/>
    </source>
</evidence>
<sequence length="246" mass="25342">MTDTTQQVALVTGASRGIGRAIALKLAEDGFAVAVTYTGNAKLAEQVVADIEASGGHGLALQADIGDSMSVTQLFNAVQEAFGRLDVVVNNAGIMQMATISSDNVEVLDRMLATNLRGSWLVMAKAAEMLGNGGRIIALSSSVLAKSFPAYGAYIASKAGVEGLVKVLANEMRGRGITVNAVAPGPVATEMFFEGKSDEQIASIAAMAPLERLGQPDEIAAAIAFLASPQGSWINGQILRANGGFA</sequence>
<keyword evidence="2" id="KW-0560">Oxidoreductase</keyword>
<dbReference type="PANTHER" id="PTHR48107">
    <property type="entry name" value="NADPH-DEPENDENT ALDEHYDE REDUCTASE-LIKE PROTEIN, CHLOROPLASTIC-RELATED"/>
    <property type="match status" value="1"/>
</dbReference>
<gene>
    <name evidence="3" type="ORF">E4T21_12295</name>
</gene>
<evidence type="ECO:0000256" key="1">
    <source>
        <dbReference type="ARBA" id="ARBA00006484"/>
    </source>
</evidence>
<accession>A0A5C1NII6</accession>
<dbReference type="InterPro" id="IPR036291">
    <property type="entry name" value="NAD(P)-bd_dom_sf"/>
</dbReference>
<dbReference type="KEGG" id="hbh:E4T21_12295"/>
<dbReference type="Proteomes" id="UP000324285">
    <property type="component" value="Chromosome"/>
</dbReference>
<reference evidence="3" key="1">
    <citation type="submission" date="2021-02" db="EMBL/GenBank/DDBJ databases">
        <title>Strain Y2R2, a novel species of the genus Halomonas.</title>
        <authorList>
            <person name="Huang H."/>
        </authorList>
    </citation>
    <scope>NUCLEOTIDE SEQUENCE</scope>
    <source>
        <strain evidence="3">Y2R2</strain>
    </source>
</reference>
<evidence type="ECO:0000256" key="2">
    <source>
        <dbReference type="ARBA" id="ARBA00023002"/>
    </source>
</evidence>
<dbReference type="SUPFAM" id="SSF51735">
    <property type="entry name" value="NAD(P)-binding Rossmann-fold domains"/>
    <property type="match status" value="1"/>
</dbReference>
<dbReference type="AlphaFoldDB" id="A0A5C1NII6"/>
<dbReference type="PRINTS" id="PR00080">
    <property type="entry name" value="SDRFAMILY"/>
</dbReference>
<keyword evidence="4" id="KW-1185">Reference proteome</keyword>
<dbReference type="GO" id="GO:0016614">
    <property type="term" value="F:oxidoreductase activity, acting on CH-OH group of donors"/>
    <property type="evidence" value="ECO:0007669"/>
    <property type="project" value="UniProtKB-ARBA"/>
</dbReference>
<dbReference type="PRINTS" id="PR00081">
    <property type="entry name" value="GDHRDH"/>
</dbReference>
<name>A0A5C1NII6_9GAMM</name>
<evidence type="ECO:0000313" key="3">
    <source>
        <dbReference type="EMBL" id="QEM82238.1"/>
    </source>
</evidence>
<dbReference type="EMBL" id="CP038437">
    <property type="protein sequence ID" value="QEM82238.1"/>
    <property type="molecule type" value="Genomic_DNA"/>
</dbReference>
<organism evidence="3 4">
    <name type="scientific">Halomonas binhaiensis</name>
    <dbReference type="NCBI Taxonomy" id="2562282"/>
    <lineage>
        <taxon>Bacteria</taxon>
        <taxon>Pseudomonadati</taxon>
        <taxon>Pseudomonadota</taxon>
        <taxon>Gammaproteobacteria</taxon>
        <taxon>Oceanospirillales</taxon>
        <taxon>Halomonadaceae</taxon>
        <taxon>Halomonas</taxon>
    </lineage>
</organism>
<dbReference type="FunFam" id="3.40.50.720:FF:000084">
    <property type="entry name" value="Short-chain dehydrogenase reductase"/>
    <property type="match status" value="1"/>
</dbReference>
<proteinExistence type="inferred from homology"/>
<dbReference type="RefSeq" id="WP_149285277.1">
    <property type="nucleotide sequence ID" value="NZ_CP038437.2"/>
</dbReference>
<protein>
    <submittedName>
        <fullName evidence="3">SDR family oxidoreductase</fullName>
    </submittedName>
</protein>
<comment type="similarity">
    <text evidence="1">Belongs to the short-chain dehydrogenases/reductases (SDR) family.</text>
</comment>
<dbReference type="PANTHER" id="PTHR48107:SF7">
    <property type="entry name" value="RE15974P"/>
    <property type="match status" value="1"/>
</dbReference>
<dbReference type="Pfam" id="PF13561">
    <property type="entry name" value="adh_short_C2"/>
    <property type="match status" value="1"/>
</dbReference>
<dbReference type="InterPro" id="IPR002347">
    <property type="entry name" value="SDR_fam"/>
</dbReference>